<keyword evidence="3" id="KW-1185">Reference proteome</keyword>
<accession>A0ABW4XHF3</accession>
<dbReference type="SUPFAM" id="SSF56112">
    <property type="entry name" value="Protein kinase-like (PK-like)"/>
    <property type="match status" value="1"/>
</dbReference>
<sequence>MKLSTEQQNAICFAADGQTVDEIVPMQSLWAGQGELARLRLTCAGTSGTKSLVVKQIAFTEKGDHPRGWNTQRSVQRKRHSYEVELNWYRQYAGHTTGAGRESKSARCPALIYSETSEYGMLLVLEDLAVDYPVRFTAGKDDRPTEVQIKSCIRWLAQFHAQFLGHSVDGLWPVGGYWHLDTRPDEWQVMPEGELKAAANVLDVELASCPYQTLIHGDAKLANFCFDASGARVAAVDFQYVGRGPGSKDLMLLLSSVMPDSRLMEEASALVEYYFEQLSTSLQQWQPNIDRHSVIAAWRSLYAISWADFHRFLAGWSPGHWKIGEYCLQQTEQALLQLRG</sequence>
<organism evidence="2 3">
    <name type="scientific">Corallincola platygyrae</name>
    <dbReference type="NCBI Taxonomy" id="1193278"/>
    <lineage>
        <taxon>Bacteria</taxon>
        <taxon>Pseudomonadati</taxon>
        <taxon>Pseudomonadota</taxon>
        <taxon>Gammaproteobacteria</taxon>
        <taxon>Alteromonadales</taxon>
        <taxon>Psychromonadaceae</taxon>
        <taxon>Corallincola</taxon>
    </lineage>
</organism>
<proteinExistence type="predicted"/>
<dbReference type="Proteomes" id="UP001597380">
    <property type="component" value="Unassembled WGS sequence"/>
</dbReference>
<evidence type="ECO:0000259" key="1">
    <source>
        <dbReference type="Pfam" id="PF01636"/>
    </source>
</evidence>
<comment type="caution">
    <text evidence="2">The sequence shown here is derived from an EMBL/GenBank/DDBJ whole genome shotgun (WGS) entry which is preliminary data.</text>
</comment>
<dbReference type="Pfam" id="PF01636">
    <property type="entry name" value="APH"/>
    <property type="match status" value="1"/>
</dbReference>
<dbReference type="EMBL" id="JBHUHT010000007">
    <property type="protein sequence ID" value="MFD2094966.1"/>
    <property type="molecule type" value="Genomic_DNA"/>
</dbReference>
<dbReference type="RefSeq" id="WP_345338029.1">
    <property type="nucleotide sequence ID" value="NZ_BAABLI010000004.1"/>
</dbReference>
<evidence type="ECO:0000313" key="3">
    <source>
        <dbReference type="Proteomes" id="UP001597380"/>
    </source>
</evidence>
<dbReference type="PANTHER" id="PTHR11012:SF30">
    <property type="entry name" value="PROTEIN KINASE-LIKE DOMAIN-CONTAINING"/>
    <property type="match status" value="1"/>
</dbReference>
<dbReference type="Gene3D" id="3.90.1200.10">
    <property type="match status" value="1"/>
</dbReference>
<protein>
    <submittedName>
        <fullName evidence="2">Phosphotransferase</fullName>
    </submittedName>
</protein>
<dbReference type="InterPro" id="IPR002575">
    <property type="entry name" value="Aminoglycoside_PTrfase"/>
</dbReference>
<name>A0ABW4XHF3_9GAMM</name>
<gene>
    <name evidence="2" type="ORF">ACFSJ3_03155</name>
</gene>
<feature type="domain" description="Aminoglycoside phosphotransferase" evidence="1">
    <location>
        <begin position="76"/>
        <end position="275"/>
    </location>
</feature>
<evidence type="ECO:0000313" key="2">
    <source>
        <dbReference type="EMBL" id="MFD2094966.1"/>
    </source>
</evidence>
<reference evidence="3" key="1">
    <citation type="journal article" date="2019" name="Int. J. Syst. Evol. Microbiol.">
        <title>The Global Catalogue of Microorganisms (GCM) 10K type strain sequencing project: providing services to taxonomists for standard genome sequencing and annotation.</title>
        <authorList>
            <consortium name="The Broad Institute Genomics Platform"/>
            <consortium name="The Broad Institute Genome Sequencing Center for Infectious Disease"/>
            <person name="Wu L."/>
            <person name="Ma J."/>
        </authorList>
    </citation>
    <scope>NUCLEOTIDE SEQUENCE [LARGE SCALE GENOMIC DNA]</scope>
    <source>
        <strain evidence="3">CGMCC 1.10992</strain>
    </source>
</reference>
<dbReference type="InterPro" id="IPR011009">
    <property type="entry name" value="Kinase-like_dom_sf"/>
</dbReference>
<dbReference type="PANTHER" id="PTHR11012">
    <property type="entry name" value="PROTEIN KINASE-LIKE DOMAIN-CONTAINING"/>
    <property type="match status" value="1"/>
</dbReference>